<reference evidence="2" key="1">
    <citation type="journal article" date="2023" name="Mol. Phylogenet. Evol.">
        <title>Genome-scale phylogeny and comparative genomics of the fungal order Sordariales.</title>
        <authorList>
            <person name="Hensen N."/>
            <person name="Bonometti L."/>
            <person name="Westerberg I."/>
            <person name="Brannstrom I.O."/>
            <person name="Guillou S."/>
            <person name="Cros-Aarteil S."/>
            <person name="Calhoun S."/>
            <person name="Haridas S."/>
            <person name="Kuo A."/>
            <person name="Mondo S."/>
            <person name="Pangilinan J."/>
            <person name="Riley R."/>
            <person name="LaButti K."/>
            <person name="Andreopoulos B."/>
            <person name="Lipzen A."/>
            <person name="Chen C."/>
            <person name="Yan M."/>
            <person name="Daum C."/>
            <person name="Ng V."/>
            <person name="Clum A."/>
            <person name="Steindorff A."/>
            <person name="Ohm R.A."/>
            <person name="Martin F."/>
            <person name="Silar P."/>
            <person name="Natvig D.O."/>
            <person name="Lalanne C."/>
            <person name="Gautier V."/>
            <person name="Ament-Velasquez S.L."/>
            <person name="Kruys A."/>
            <person name="Hutchinson M.I."/>
            <person name="Powell A.J."/>
            <person name="Barry K."/>
            <person name="Miller A.N."/>
            <person name="Grigoriev I.V."/>
            <person name="Debuchy R."/>
            <person name="Gladieux P."/>
            <person name="Hiltunen Thoren M."/>
            <person name="Johannesson H."/>
        </authorList>
    </citation>
    <scope>NUCLEOTIDE SEQUENCE</scope>
    <source>
        <strain evidence="2">SMH4131-1</strain>
    </source>
</reference>
<name>A0AAE0IAC3_9PEZI</name>
<gene>
    <name evidence="2" type="ORF">B0T19DRAFT_403928</name>
</gene>
<keyword evidence="3" id="KW-1185">Reference proteome</keyword>
<feature type="region of interest" description="Disordered" evidence="1">
    <location>
        <begin position="60"/>
        <end position="138"/>
    </location>
</feature>
<sequence length="739" mass="81417">MASDDHIMADDGHLDAEILNATQVVMKPSTPVLVTVHDAGAQDSNTDSLPSRVGPFVLRAFSGKSPPVKNDTMSDQKEAVRPLSEGGGTSSASPTEIASPDNPMAQPKIARKQDSGYGNSHSHGHGHREFFGSTDEPRAIRGDFIPVSTSLRSRSPPPLSDQSSQHVLQLSLTDSQMEKITAALSSDDSAEWPSRGRRNVQSPESVRQGNKENMPPKASTRSRSPEKLSQDVYTPARDRSRSPSKFSSMGRRVAYDFGVKTTPQSPSKKKERRNGNGGTAPVSYPPSPVRHGSRKAPDPIDTRLAQEYAENAELARQYTKMMAGRGYGKIPIAMQREPEAASSSAPRQSQLIPSEESSSVYSQDRKSVMPISPLRIRKEEEPRHLSILQEYTDWKNSPCVPEPDVERPFPADDELDNELAYERLGQHIGWASGAEPMYSPLPPLSGPRDTNRKASKTLIGENGWLESTSKPPVRKASPTRKAGFIDSLFKKAKEMVEGSDSKTQRKSGGSDKSQKGQPVPRSLAISLDPRDQGLLYCELEFILAMALNDYILAQFNAGRLETDKLRKVSDNWQRKGRPKVVGFRYDLETQLDLIGMHVNDFKFYGQVASPVAISGIIEMMKVDARALRIRTFCHPDTVIAKQLGDAQILFNLLGCPDNQQIKLAEIIGFYKAAIHKAATEREKMSASRDAGANATANELHRTKSLSGEKWRAANDDQLRRTNSHVGPKLDPGDYDSDRE</sequence>
<evidence type="ECO:0000256" key="1">
    <source>
        <dbReference type="SAM" id="MobiDB-lite"/>
    </source>
</evidence>
<dbReference type="Proteomes" id="UP001286456">
    <property type="component" value="Unassembled WGS sequence"/>
</dbReference>
<feature type="compositionally biased region" description="Polar residues" evidence="1">
    <location>
        <begin position="199"/>
        <end position="208"/>
    </location>
</feature>
<dbReference type="EMBL" id="JAUEPO010000005">
    <property type="protein sequence ID" value="KAK3321383.1"/>
    <property type="molecule type" value="Genomic_DNA"/>
</dbReference>
<evidence type="ECO:0000313" key="3">
    <source>
        <dbReference type="Proteomes" id="UP001286456"/>
    </source>
</evidence>
<dbReference type="AlphaFoldDB" id="A0AAE0IAC3"/>
<feature type="compositionally biased region" description="Basic and acidic residues" evidence="1">
    <location>
        <begin position="698"/>
        <end position="719"/>
    </location>
</feature>
<feature type="region of interest" description="Disordered" evidence="1">
    <location>
        <begin position="495"/>
        <end position="523"/>
    </location>
</feature>
<proteinExistence type="predicted"/>
<evidence type="ECO:0000313" key="2">
    <source>
        <dbReference type="EMBL" id="KAK3321383.1"/>
    </source>
</evidence>
<accession>A0AAE0IAC3</accession>
<organism evidence="2 3">
    <name type="scientific">Cercophora scortea</name>
    <dbReference type="NCBI Taxonomy" id="314031"/>
    <lineage>
        <taxon>Eukaryota</taxon>
        <taxon>Fungi</taxon>
        <taxon>Dikarya</taxon>
        <taxon>Ascomycota</taxon>
        <taxon>Pezizomycotina</taxon>
        <taxon>Sordariomycetes</taxon>
        <taxon>Sordariomycetidae</taxon>
        <taxon>Sordariales</taxon>
        <taxon>Lasiosphaeriaceae</taxon>
        <taxon>Cercophora</taxon>
    </lineage>
</organism>
<protein>
    <submittedName>
        <fullName evidence="2">Uncharacterized protein</fullName>
    </submittedName>
</protein>
<reference evidence="2" key="2">
    <citation type="submission" date="2023-06" db="EMBL/GenBank/DDBJ databases">
        <authorList>
            <consortium name="Lawrence Berkeley National Laboratory"/>
            <person name="Haridas S."/>
            <person name="Hensen N."/>
            <person name="Bonometti L."/>
            <person name="Westerberg I."/>
            <person name="Brannstrom I.O."/>
            <person name="Guillou S."/>
            <person name="Cros-Aarteil S."/>
            <person name="Calhoun S."/>
            <person name="Kuo A."/>
            <person name="Mondo S."/>
            <person name="Pangilinan J."/>
            <person name="Riley R."/>
            <person name="Labutti K."/>
            <person name="Andreopoulos B."/>
            <person name="Lipzen A."/>
            <person name="Chen C."/>
            <person name="Yanf M."/>
            <person name="Daum C."/>
            <person name="Ng V."/>
            <person name="Clum A."/>
            <person name="Steindorff A."/>
            <person name="Ohm R."/>
            <person name="Martin F."/>
            <person name="Silar P."/>
            <person name="Natvig D."/>
            <person name="Lalanne C."/>
            <person name="Gautier V."/>
            <person name="Ament-Velasquez S.L."/>
            <person name="Kruys A."/>
            <person name="Hutchinson M.I."/>
            <person name="Powell A.J."/>
            <person name="Barry K."/>
            <person name="Miller A.N."/>
            <person name="Grigoriev I.V."/>
            <person name="Debuchy R."/>
            <person name="Gladieux P."/>
            <person name="Thoren M.H."/>
            <person name="Johannesson H."/>
        </authorList>
    </citation>
    <scope>NUCLEOTIDE SEQUENCE</scope>
    <source>
        <strain evidence="2">SMH4131-1</strain>
    </source>
</reference>
<feature type="compositionally biased region" description="Polar residues" evidence="1">
    <location>
        <begin position="341"/>
        <end position="362"/>
    </location>
</feature>
<feature type="compositionally biased region" description="Basic and acidic residues" evidence="1">
    <location>
        <begin position="127"/>
        <end position="138"/>
    </location>
</feature>
<feature type="compositionally biased region" description="Basic and acidic residues" evidence="1">
    <location>
        <begin position="495"/>
        <end position="514"/>
    </location>
</feature>
<feature type="region of interest" description="Disordered" evidence="1">
    <location>
        <begin position="684"/>
        <end position="739"/>
    </location>
</feature>
<comment type="caution">
    <text evidence="2">The sequence shown here is derived from an EMBL/GenBank/DDBJ whole genome shotgun (WGS) entry which is preliminary data.</text>
</comment>
<feature type="region of interest" description="Disordered" evidence="1">
    <location>
        <begin position="333"/>
        <end position="366"/>
    </location>
</feature>
<feature type="region of interest" description="Disordered" evidence="1">
    <location>
        <begin position="444"/>
        <end position="479"/>
    </location>
</feature>
<feature type="region of interest" description="Disordered" evidence="1">
    <location>
        <begin position="182"/>
        <end position="298"/>
    </location>
</feature>